<feature type="compositionally biased region" description="Pro residues" evidence="1">
    <location>
        <begin position="52"/>
        <end position="61"/>
    </location>
</feature>
<protein>
    <submittedName>
        <fullName evidence="2">Uncharacterized protein</fullName>
    </submittedName>
</protein>
<organism evidence="2 3">
    <name type="scientific">Cellulomonas chitinilytica</name>
    <dbReference type="NCBI Taxonomy" id="398759"/>
    <lineage>
        <taxon>Bacteria</taxon>
        <taxon>Bacillati</taxon>
        <taxon>Actinomycetota</taxon>
        <taxon>Actinomycetes</taxon>
        <taxon>Micrococcales</taxon>
        <taxon>Cellulomonadaceae</taxon>
        <taxon>Cellulomonas</taxon>
    </lineage>
</organism>
<name>A0A919P7T7_9CELL</name>
<comment type="caution">
    <text evidence="2">The sequence shown here is derived from an EMBL/GenBank/DDBJ whole genome shotgun (WGS) entry which is preliminary data.</text>
</comment>
<reference evidence="2" key="1">
    <citation type="submission" date="2021-01" db="EMBL/GenBank/DDBJ databases">
        <title>Whole genome shotgun sequence of Cellulomonas chitinilytica NBRC 110799.</title>
        <authorList>
            <person name="Komaki H."/>
            <person name="Tamura T."/>
        </authorList>
    </citation>
    <scope>NUCLEOTIDE SEQUENCE</scope>
    <source>
        <strain evidence="2">NBRC 110799</strain>
    </source>
</reference>
<evidence type="ECO:0000313" key="2">
    <source>
        <dbReference type="EMBL" id="GIG22529.1"/>
    </source>
</evidence>
<evidence type="ECO:0000313" key="3">
    <source>
        <dbReference type="Proteomes" id="UP000632740"/>
    </source>
</evidence>
<gene>
    <name evidence="2" type="ORF">Cch01nite_32530</name>
</gene>
<feature type="region of interest" description="Disordered" evidence="1">
    <location>
        <begin position="37"/>
        <end position="61"/>
    </location>
</feature>
<accession>A0A919P7T7</accession>
<keyword evidence="3" id="KW-1185">Reference proteome</keyword>
<proteinExistence type="predicted"/>
<dbReference type="AlphaFoldDB" id="A0A919P7T7"/>
<dbReference type="EMBL" id="BONK01000012">
    <property type="protein sequence ID" value="GIG22529.1"/>
    <property type="molecule type" value="Genomic_DNA"/>
</dbReference>
<dbReference type="Proteomes" id="UP000632740">
    <property type="component" value="Unassembled WGS sequence"/>
</dbReference>
<sequence>MGALSRTGAAPLAARVPAAPRVRLRVRIPLDVLEATHAGLQDVDDQHRPPPSDETPPPLPL</sequence>
<evidence type="ECO:0000256" key="1">
    <source>
        <dbReference type="SAM" id="MobiDB-lite"/>
    </source>
</evidence>